<dbReference type="SMART" id="SM00382">
    <property type="entry name" value="AAA"/>
    <property type="match status" value="1"/>
</dbReference>
<evidence type="ECO:0000313" key="7">
    <source>
        <dbReference type="Proteomes" id="UP000657592"/>
    </source>
</evidence>
<gene>
    <name evidence="6" type="ORF">GCM10010921_13230</name>
</gene>
<dbReference type="GO" id="GO:0005524">
    <property type="term" value="F:ATP binding"/>
    <property type="evidence" value="ECO:0007669"/>
    <property type="project" value="UniProtKB-KW"/>
</dbReference>
<dbReference type="GO" id="GO:0055085">
    <property type="term" value="P:transmembrane transport"/>
    <property type="evidence" value="ECO:0007669"/>
    <property type="project" value="UniProtKB-ARBA"/>
</dbReference>
<evidence type="ECO:0000256" key="2">
    <source>
        <dbReference type="ARBA" id="ARBA00022448"/>
    </source>
</evidence>
<protein>
    <recommendedName>
        <fullName evidence="5">ABC transporter domain-containing protein</fullName>
    </recommendedName>
</protein>
<dbReference type="SUPFAM" id="SSF52540">
    <property type="entry name" value="P-loop containing nucleoside triphosphate hydrolases"/>
    <property type="match status" value="1"/>
</dbReference>
<dbReference type="AlphaFoldDB" id="A0A917IEQ2"/>
<evidence type="ECO:0000259" key="5">
    <source>
        <dbReference type="PROSITE" id="PS50893"/>
    </source>
</evidence>
<keyword evidence="7" id="KW-1185">Reference proteome</keyword>
<accession>A0A917IEQ2</accession>
<organism evidence="6 7">
    <name type="scientific">Microbacterium album</name>
    <dbReference type="NCBI Taxonomy" id="2053191"/>
    <lineage>
        <taxon>Bacteria</taxon>
        <taxon>Bacillati</taxon>
        <taxon>Actinomycetota</taxon>
        <taxon>Actinomycetes</taxon>
        <taxon>Micrococcales</taxon>
        <taxon>Microbacteriaceae</taxon>
        <taxon>Microbacterium</taxon>
    </lineage>
</organism>
<keyword evidence="3" id="KW-0547">Nucleotide-binding</keyword>
<dbReference type="InterPro" id="IPR013563">
    <property type="entry name" value="Oligopep_ABC_C"/>
</dbReference>
<keyword evidence="2" id="KW-0813">Transport</keyword>
<feature type="domain" description="ABC transporter" evidence="5">
    <location>
        <begin position="3"/>
        <end position="251"/>
    </location>
</feature>
<dbReference type="RefSeq" id="WP_188755488.1">
    <property type="nucleotide sequence ID" value="NZ_BMJY01000004.1"/>
</dbReference>
<dbReference type="Pfam" id="PF00005">
    <property type="entry name" value="ABC_tran"/>
    <property type="match status" value="1"/>
</dbReference>
<evidence type="ECO:0000313" key="6">
    <source>
        <dbReference type="EMBL" id="GGH40955.1"/>
    </source>
</evidence>
<evidence type="ECO:0000256" key="3">
    <source>
        <dbReference type="ARBA" id="ARBA00022741"/>
    </source>
</evidence>
<dbReference type="EMBL" id="BMJY01000004">
    <property type="protein sequence ID" value="GGH40955.1"/>
    <property type="molecule type" value="Genomic_DNA"/>
</dbReference>
<dbReference type="PANTHER" id="PTHR43776:SF7">
    <property type="entry name" value="D,D-DIPEPTIDE TRANSPORT ATP-BINDING PROTEIN DDPF-RELATED"/>
    <property type="match status" value="1"/>
</dbReference>
<dbReference type="PROSITE" id="PS50893">
    <property type="entry name" value="ABC_TRANSPORTER_2"/>
    <property type="match status" value="1"/>
</dbReference>
<dbReference type="GO" id="GO:0015833">
    <property type="term" value="P:peptide transport"/>
    <property type="evidence" value="ECO:0007669"/>
    <property type="project" value="InterPro"/>
</dbReference>
<dbReference type="InterPro" id="IPR050319">
    <property type="entry name" value="ABC_transp_ATP-bind"/>
</dbReference>
<dbReference type="CDD" id="cd03257">
    <property type="entry name" value="ABC_NikE_OppD_transporters"/>
    <property type="match status" value="1"/>
</dbReference>
<comment type="similarity">
    <text evidence="1">Belongs to the ABC transporter superfamily.</text>
</comment>
<dbReference type="PANTHER" id="PTHR43776">
    <property type="entry name" value="TRANSPORT ATP-BINDING PROTEIN"/>
    <property type="match status" value="1"/>
</dbReference>
<dbReference type="InterPro" id="IPR003439">
    <property type="entry name" value="ABC_transporter-like_ATP-bd"/>
</dbReference>
<dbReference type="InterPro" id="IPR017871">
    <property type="entry name" value="ABC_transporter-like_CS"/>
</dbReference>
<sequence>MILEARSAGKTFRARRGGGAVHAVRDASLTARPGEFIAIVGESGSGKSTLARMLLDLIPASSGAVEFNGVALSEMNGAQRKEFRLSVQAVLQDPAGSLNPRKTVGRAIGEIVRLHGVASGGAAVRGKVIEALQQVGLNPPESYLDRFPHELSGGQRQRVLIARALVLDPQIIVADEAVSALDASVKAGVLRLLSDLKERLGVGYVFITHDLPVVKKVADFVYVMKSGEIVERGPKERIFTDPQHPYTAQLLDAALELDLPGTAEDLERDPLPLG</sequence>
<dbReference type="Proteomes" id="UP000657592">
    <property type="component" value="Unassembled WGS sequence"/>
</dbReference>
<dbReference type="PROSITE" id="PS00211">
    <property type="entry name" value="ABC_TRANSPORTER_1"/>
    <property type="match status" value="1"/>
</dbReference>
<evidence type="ECO:0000256" key="4">
    <source>
        <dbReference type="ARBA" id="ARBA00022840"/>
    </source>
</evidence>
<name>A0A917IEQ2_9MICO</name>
<reference evidence="6" key="1">
    <citation type="journal article" date="2014" name="Int. J. Syst. Evol. Microbiol.">
        <title>Complete genome sequence of Corynebacterium casei LMG S-19264T (=DSM 44701T), isolated from a smear-ripened cheese.</title>
        <authorList>
            <consortium name="US DOE Joint Genome Institute (JGI-PGF)"/>
            <person name="Walter F."/>
            <person name="Albersmeier A."/>
            <person name="Kalinowski J."/>
            <person name="Ruckert C."/>
        </authorList>
    </citation>
    <scope>NUCLEOTIDE SEQUENCE</scope>
    <source>
        <strain evidence="6">CGMCC 1.15794</strain>
    </source>
</reference>
<dbReference type="InterPro" id="IPR003593">
    <property type="entry name" value="AAA+_ATPase"/>
</dbReference>
<dbReference type="Gene3D" id="3.40.50.300">
    <property type="entry name" value="P-loop containing nucleotide triphosphate hydrolases"/>
    <property type="match status" value="1"/>
</dbReference>
<keyword evidence="4" id="KW-0067">ATP-binding</keyword>
<comment type="caution">
    <text evidence="6">The sequence shown here is derived from an EMBL/GenBank/DDBJ whole genome shotgun (WGS) entry which is preliminary data.</text>
</comment>
<proteinExistence type="inferred from homology"/>
<dbReference type="InterPro" id="IPR027417">
    <property type="entry name" value="P-loop_NTPase"/>
</dbReference>
<dbReference type="Pfam" id="PF08352">
    <property type="entry name" value="oligo_HPY"/>
    <property type="match status" value="1"/>
</dbReference>
<dbReference type="GO" id="GO:0016887">
    <property type="term" value="F:ATP hydrolysis activity"/>
    <property type="evidence" value="ECO:0007669"/>
    <property type="project" value="InterPro"/>
</dbReference>
<reference evidence="6" key="2">
    <citation type="submission" date="2020-09" db="EMBL/GenBank/DDBJ databases">
        <authorList>
            <person name="Sun Q."/>
            <person name="Zhou Y."/>
        </authorList>
    </citation>
    <scope>NUCLEOTIDE SEQUENCE</scope>
    <source>
        <strain evidence="6">CGMCC 1.15794</strain>
    </source>
</reference>
<evidence type="ECO:0000256" key="1">
    <source>
        <dbReference type="ARBA" id="ARBA00005417"/>
    </source>
</evidence>